<dbReference type="PANTHER" id="PTHR11360">
    <property type="entry name" value="MONOCARBOXYLATE TRANSPORTER"/>
    <property type="match status" value="1"/>
</dbReference>
<dbReference type="Proteomes" id="UP000041254">
    <property type="component" value="Unassembled WGS sequence"/>
</dbReference>
<evidence type="ECO:0000313" key="5">
    <source>
        <dbReference type="EMBL" id="CEM14139.1"/>
    </source>
</evidence>
<feature type="transmembrane region" description="Helical" evidence="3">
    <location>
        <begin position="78"/>
        <end position="94"/>
    </location>
</feature>
<dbReference type="GO" id="GO:0016020">
    <property type="term" value="C:membrane"/>
    <property type="evidence" value="ECO:0007669"/>
    <property type="project" value="UniProtKB-SubCell"/>
</dbReference>
<dbReference type="Pfam" id="PF07690">
    <property type="entry name" value="MFS_1"/>
    <property type="match status" value="1"/>
</dbReference>
<reference evidence="5 6" key="1">
    <citation type="submission" date="2014-11" db="EMBL/GenBank/DDBJ databases">
        <authorList>
            <person name="Zhu J."/>
            <person name="Qi W."/>
            <person name="Song R."/>
        </authorList>
    </citation>
    <scope>NUCLEOTIDE SEQUENCE [LARGE SCALE GENOMIC DNA]</scope>
</reference>
<dbReference type="OMA" id="TAMWHIV"/>
<dbReference type="PhylomeDB" id="A0A0G4FK27"/>
<dbReference type="EMBL" id="CDMY01000454">
    <property type="protein sequence ID" value="CEM14139.1"/>
    <property type="molecule type" value="Genomic_DNA"/>
</dbReference>
<feature type="compositionally biased region" description="Low complexity" evidence="2">
    <location>
        <begin position="189"/>
        <end position="199"/>
    </location>
</feature>
<dbReference type="OrthoDB" id="6499973at2759"/>
<feature type="region of interest" description="Disordered" evidence="2">
    <location>
        <begin position="242"/>
        <end position="310"/>
    </location>
</feature>
<feature type="transmembrane region" description="Helical" evidence="3">
    <location>
        <begin position="402"/>
        <end position="420"/>
    </location>
</feature>
<comment type="subcellular location">
    <subcellularLocation>
        <location evidence="1">Membrane</location>
        <topology evidence="1">Multi-pass membrane protein</topology>
    </subcellularLocation>
</comment>
<name>A0A0G4FK27_VITBC</name>
<feature type="transmembrane region" description="Helical" evidence="3">
    <location>
        <begin position="337"/>
        <end position="359"/>
    </location>
</feature>
<organism evidence="5 6">
    <name type="scientific">Vitrella brassicaformis (strain CCMP3155)</name>
    <dbReference type="NCBI Taxonomy" id="1169540"/>
    <lineage>
        <taxon>Eukaryota</taxon>
        <taxon>Sar</taxon>
        <taxon>Alveolata</taxon>
        <taxon>Colpodellida</taxon>
        <taxon>Vitrellaceae</taxon>
        <taxon>Vitrella</taxon>
    </lineage>
</organism>
<feature type="transmembrane region" description="Helical" evidence="3">
    <location>
        <begin position="459"/>
        <end position="479"/>
    </location>
</feature>
<evidence type="ECO:0000256" key="1">
    <source>
        <dbReference type="ARBA" id="ARBA00004141"/>
    </source>
</evidence>
<sequence>MDSFRDWTIVLGSWLVHFASLGTVYTFGVFFPYLLAGFGASKAVTSLVYSVSASCFMFFGFLNGALVRRYGHRRMARVGAVIVLGGLIASSFVSDLWQLFLTYGVISGFGFGLSYMSCITIIALHFDKHRATATGLAVSGSGIGTLALAPTFDALLASIGWRHTFRVQAAICTALIVAASFFFKRPHQSDPYQQPQDQPQQREKDLEAKQLPAADGDAAADDLKVVIDEKSGYFVIEKATSAGEGEVEETSATGSDDRPHTPLQPSEPPSAAPPAAAEEAPAPPAQDKSHPDEGRGKEVQSVVTAKRSSAAPERQKSLMRLLPALHFDWSLFCDSRFVVLFIGSFFCSFAYFVPFSHWVEWGIENGIASDRAALTVTAFGVASTVSRVFVGRVADSLGRVKVFWLGTLIMCLDLAFLAIADQLWRLIVFALVLGIGSGAFIALTPVITAQLFGSHRLPGGLGFIYCAIGTANAMGPPFAGWVADQISYPAAFGFAALVMAVGCAFIGVLWAWTACGVGESRERFMRALSCQGGLAGQRLSRPPSA</sequence>
<feature type="transmembrane region" description="Helical" evidence="3">
    <location>
        <begin position="491"/>
        <end position="517"/>
    </location>
</feature>
<dbReference type="PROSITE" id="PS50850">
    <property type="entry name" value="MFS"/>
    <property type="match status" value="1"/>
</dbReference>
<accession>A0A0G4FK27</accession>
<dbReference type="InterPro" id="IPR050327">
    <property type="entry name" value="Proton-linked_MCT"/>
</dbReference>
<dbReference type="InterPro" id="IPR020846">
    <property type="entry name" value="MFS_dom"/>
</dbReference>
<keyword evidence="6" id="KW-1185">Reference proteome</keyword>
<gene>
    <name evidence="5" type="ORF">Vbra_15653</name>
</gene>
<keyword evidence="3" id="KW-0812">Transmembrane</keyword>
<feature type="transmembrane region" description="Helical" evidence="3">
    <location>
        <begin position="7"/>
        <end position="35"/>
    </location>
</feature>
<dbReference type="Gene3D" id="1.20.1250.20">
    <property type="entry name" value="MFS general substrate transporter like domains"/>
    <property type="match status" value="2"/>
</dbReference>
<feature type="domain" description="Major facilitator superfamily (MFS) profile" evidence="4">
    <location>
        <begin position="9"/>
        <end position="514"/>
    </location>
</feature>
<evidence type="ECO:0000259" key="4">
    <source>
        <dbReference type="PROSITE" id="PS50850"/>
    </source>
</evidence>
<feature type="transmembrane region" description="Helical" evidence="3">
    <location>
        <begin position="136"/>
        <end position="159"/>
    </location>
</feature>
<keyword evidence="3" id="KW-0472">Membrane</keyword>
<dbReference type="SUPFAM" id="SSF103473">
    <property type="entry name" value="MFS general substrate transporter"/>
    <property type="match status" value="1"/>
</dbReference>
<evidence type="ECO:0000256" key="3">
    <source>
        <dbReference type="SAM" id="Phobius"/>
    </source>
</evidence>
<feature type="compositionally biased region" description="Basic and acidic residues" evidence="2">
    <location>
        <begin position="287"/>
        <end position="298"/>
    </location>
</feature>
<dbReference type="GO" id="GO:0022857">
    <property type="term" value="F:transmembrane transporter activity"/>
    <property type="evidence" value="ECO:0007669"/>
    <property type="project" value="InterPro"/>
</dbReference>
<dbReference type="InterPro" id="IPR011701">
    <property type="entry name" value="MFS"/>
</dbReference>
<protein>
    <recommendedName>
        <fullName evidence="4">Major facilitator superfamily (MFS) profile domain-containing protein</fullName>
    </recommendedName>
</protein>
<dbReference type="InterPro" id="IPR036259">
    <property type="entry name" value="MFS_trans_sf"/>
</dbReference>
<evidence type="ECO:0000256" key="2">
    <source>
        <dbReference type="SAM" id="MobiDB-lite"/>
    </source>
</evidence>
<keyword evidence="3" id="KW-1133">Transmembrane helix</keyword>
<proteinExistence type="predicted"/>
<feature type="transmembrane region" description="Helical" evidence="3">
    <location>
        <begin position="426"/>
        <end position="447"/>
    </location>
</feature>
<dbReference type="STRING" id="1169540.A0A0G4FK27"/>
<feature type="transmembrane region" description="Helical" evidence="3">
    <location>
        <begin position="165"/>
        <end position="183"/>
    </location>
</feature>
<dbReference type="VEuPathDB" id="CryptoDB:Vbra_15653"/>
<feature type="region of interest" description="Disordered" evidence="2">
    <location>
        <begin position="188"/>
        <end position="207"/>
    </location>
</feature>
<feature type="transmembrane region" description="Helical" evidence="3">
    <location>
        <begin position="100"/>
        <end position="124"/>
    </location>
</feature>
<dbReference type="PANTHER" id="PTHR11360:SF284">
    <property type="entry name" value="EG:103B4.3 PROTEIN-RELATED"/>
    <property type="match status" value="1"/>
</dbReference>
<evidence type="ECO:0000313" key="6">
    <source>
        <dbReference type="Proteomes" id="UP000041254"/>
    </source>
</evidence>
<feature type="transmembrane region" description="Helical" evidence="3">
    <location>
        <begin position="47"/>
        <end position="66"/>
    </location>
</feature>
<dbReference type="AlphaFoldDB" id="A0A0G4FK27"/>
<dbReference type="InParanoid" id="A0A0G4FK27"/>